<sequence>MKQTKLKPTAIKLSEIKPSTNFKSPKAIGQMMVWSCVGMAYFNFFSSLNLSAGLQFGLSGVLPMAALIGYLLMPKPKSPLDHSNPKVDESSH</sequence>
<reference evidence="2" key="1">
    <citation type="submission" date="2020-10" db="EMBL/GenBank/DDBJ databases">
        <authorList>
            <person name="Castelo-Branco R."/>
            <person name="Eusebio N."/>
            <person name="Adriana R."/>
            <person name="Vieira A."/>
            <person name="Brugerolle De Fraissinette N."/>
            <person name="Rezende De Castro R."/>
            <person name="Schneider M.P."/>
            <person name="Vasconcelos V."/>
            <person name="Leao P.N."/>
        </authorList>
    </citation>
    <scope>NUCLEOTIDE SEQUENCE</scope>
    <source>
        <strain evidence="2">LEGE 11480</strain>
    </source>
</reference>
<feature type="transmembrane region" description="Helical" evidence="1">
    <location>
        <begin position="52"/>
        <end position="73"/>
    </location>
</feature>
<keyword evidence="1" id="KW-0472">Membrane</keyword>
<dbReference type="Proteomes" id="UP000625316">
    <property type="component" value="Unassembled WGS sequence"/>
</dbReference>
<comment type="caution">
    <text evidence="2">The sequence shown here is derived from an EMBL/GenBank/DDBJ whole genome shotgun (WGS) entry which is preliminary data.</text>
</comment>
<keyword evidence="3" id="KW-1185">Reference proteome</keyword>
<protein>
    <submittedName>
        <fullName evidence="2">Uncharacterized protein</fullName>
    </submittedName>
</protein>
<evidence type="ECO:0000313" key="3">
    <source>
        <dbReference type="Proteomes" id="UP000625316"/>
    </source>
</evidence>
<keyword evidence="1" id="KW-0812">Transmembrane</keyword>
<name>A0A928Z2X8_9CYAN</name>
<evidence type="ECO:0000313" key="2">
    <source>
        <dbReference type="EMBL" id="MBE9029507.1"/>
    </source>
</evidence>
<organism evidence="2 3">
    <name type="scientific">Romeriopsis navalis LEGE 11480</name>
    <dbReference type="NCBI Taxonomy" id="2777977"/>
    <lineage>
        <taxon>Bacteria</taxon>
        <taxon>Bacillati</taxon>
        <taxon>Cyanobacteriota</taxon>
        <taxon>Cyanophyceae</taxon>
        <taxon>Leptolyngbyales</taxon>
        <taxon>Leptolyngbyaceae</taxon>
        <taxon>Romeriopsis</taxon>
        <taxon>Romeriopsis navalis</taxon>
    </lineage>
</organism>
<gene>
    <name evidence="2" type="ORF">IQ266_06990</name>
</gene>
<evidence type="ECO:0000256" key="1">
    <source>
        <dbReference type="SAM" id="Phobius"/>
    </source>
</evidence>
<proteinExistence type="predicted"/>
<dbReference type="AlphaFoldDB" id="A0A928Z2X8"/>
<keyword evidence="1" id="KW-1133">Transmembrane helix</keyword>
<accession>A0A928Z2X8</accession>
<dbReference type="EMBL" id="JADEXQ010000017">
    <property type="protein sequence ID" value="MBE9029507.1"/>
    <property type="molecule type" value="Genomic_DNA"/>
</dbReference>
<feature type="transmembrane region" description="Helical" evidence="1">
    <location>
        <begin position="27"/>
        <end position="46"/>
    </location>
</feature>
<dbReference type="RefSeq" id="WP_264324326.1">
    <property type="nucleotide sequence ID" value="NZ_JADEXQ010000017.1"/>
</dbReference>